<reference evidence="1" key="1">
    <citation type="submission" date="2021-02" db="EMBL/GenBank/DDBJ databases">
        <title>Genome sequence of Rhodospirillales sp. strain TMPK1 isolated from soil.</title>
        <authorList>
            <person name="Nakai R."/>
            <person name="Kusada H."/>
            <person name="Tamaki H."/>
        </authorList>
    </citation>
    <scope>NUCLEOTIDE SEQUENCE</scope>
    <source>
        <strain evidence="1">TMPK1</strain>
    </source>
</reference>
<dbReference type="Proteomes" id="UP000681075">
    <property type="component" value="Unassembled WGS sequence"/>
</dbReference>
<dbReference type="PANTHER" id="PTHR16128">
    <property type="entry name" value="FAD/NAD(P)-BINDING OXIDOREDUCTASE FAMILY PROTEIN"/>
    <property type="match status" value="1"/>
</dbReference>
<protein>
    <submittedName>
        <fullName evidence="1">FAD-dependent oxidoreductase</fullName>
    </submittedName>
</protein>
<name>A0A8S8XG70_9PROT</name>
<dbReference type="Gene3D" id="3.50.50.60">
    <property type="entry name" value="FAD/NAD(P)-binding domain"/>
    <property type="match status" value="1"/>
</dbReference>
<dbReference type="Gene3D" id="3.90.660.10">
    <property type="match status" value="1"/>
</dbReference>
<evidence type="ECO:0000313" key="1">
    <source>
        <dbReference type="EMBL" id="GIL40467.1"/>
    </source>
</evidence>
<dbReference type="RefSeq" id="WP_420243566.1">
    <property type="nucleotide sequence ID" value="NZ_BOPV01000001.1"/>
</dbReference>
<dbReference type="SUPFAM" id="SSF51905">
    <property type="entry name" value="FAD/NAD(P)-binding domain"/>
    <property type="match status" value="1"/>
</dbReference>
<dbReference type="AlphaFoldDB" id="A0A8S8XG70"/>
<accession>A0A8S8XG70</accession>
<dbReference type="Pfam" id="PF13450">
    <property type="entry name" value="NAD_binding_8"/>
    <property type="match status" value="1"/>
</dbReference>
<organism evidence="1 2">
    <name type="scientific">Roseiterribacter gracilis</name>
    <dbReference type="NCBI Taxonomy" id="2812848"/>
    <lineage>
        <taxon>Bacteria</taxon>
        <taxon>Pseudomonadati</taxon>
        <taxon>Pseudomonadota</taxon>
        <taxon>Alphaproteobacteria</taxon>
        <taxon>Rhodospirillales</taxon>
        <taxon>Roseiterribacteraceae</taxon>
        <taxon>Roseiterribacter</taxon>
    </lineage>
</organism>
<dbReference type="PRINTS" id="PR00419">
    <property type="entry name" value="ADXRDTASE"/>
</dbReference>
<sequence>MNKNQSVDGPTRVAVIGAGVAGLTCGGALARAGFDVELFDKDERPGGRLATHRVDSLRFDYGAPFLAADSTLGQSWHLVDKSGSVKPVRVGMPDMNSVARELARDVAVRCGCQVTGMTRLQGRWHLGEMSGQIIGPFDWVALTMPAPQVKLLAPMLSARIASVRMNPCWTLMAAFGEKLPVEFDTISFNDPILARAVRETAKPGRVTRPEAWTIYATPDFSRAQFEQPAGRMAAALLQRFGEAMGFGLALPRARYMTAHRWRFARVATPLGEDYVLDPQQHLALAGDWCVGDGVDAARRSGAMLAVALARRGGRN</sequence>
<proteinExistence type="predicted"/>
<comment type="caution">
    <text evidence="1">The sequence shown here is derived from an EMBL/GenBank/DDBJ whole genome shotgun (WGS) entry which is preliminary data.</text>
</comment>
<keyword evidence="2" id="KW-1185">Reference proteome</keyword>
<dbReference type="PANTHER" id="PTHR16128:SF5">
    <property type="entry name" value="FAD_NAD(P)-BINDING OXIDOREDUCTASE FAMILY PROTEIN"/>
    <property type="match status" value="1"/>
</dbReference>
<evidence type="ECO:0000313" key="2">
    <source>
        <dbReference type="Proteomes" id="UP000681075"/>
    </source>
</evidence>
<dbReference type="EMBL" id="BOPV01000001">
    <property type="protein sequence ID" value="GIL40467.1"/>
    <property type="molecule type" value="Genomic_DNA"/>
</dbReference>
<gene>
    <name evidence="1" type="ORF">TMPK1_27040</name>
</gene>
<dbReference type="InterPro" id="IPR036188">
    <property type="entry name" value="FAD/NAD-bd_sf"/>
</dbReference>